<accession>A0AAV9RKH2</accession>
<evidence type="ECO:0000256" key="1">
    <source>
        <dbReference type="ARBA" id="ARBA00022441"/>
    </source>
</evidence>
<dbReference type="AlphaFoldDB" id="A0AAV9RKH2"/>
<dbReference type="EMBL" id="JAHHUM010001753">
    <property type="protein sequence ID" value="KAK5609307.1"/>
    <property type="molecule type" value="Genomic_DNA"/>
</dbReference>
<organism evidence="4 5">
    <name type="scientific">Crenichthys baileyi</name>
    <name type="common">White River springfish</name>
    <dbReference type="NCBI Taxonomy" id="28760"/>
    <lineage>
        <taxon>Eukaryota</taxon>
        <taxon>Metazoa</taxon>
        <taxon>Chordata</taxon>
        <taxon>Craniata</taxon>
        <taxon>Vertebrata</taxon>
        <taxon>Euteleostomi</taxon>
        <taxon>Actinopterygii</taxon>
        <taxon>Neopterygii</taxon>
        <taxon>Teleostei</taxon>
        <taxon>Neoteleostei</taxon>
        <taxon>Acanthomorphata</taxon>
        <taxon>Ovalentaria</taxon>
        <taxon>Atherinomorphae</taxon>
        <taxon>Cyprinodontiformes</taxon>
        <taxon>Goodeidae</taxon>
        <taxon>Crenichthys</taxon>
    </lineage>
</organism>
<proteinExistence type="predicted"/>
<dbReference type="PANTHER" id="PTHR46344:SF27">
    <property type="entry name" value="KELCH REPEAT SUPERFAMILY PROTEIN"/>
    <property type="match status" value="1"/>
</dbReference>
<evidence type="ECO:0000256" key="3">
    <source>
        <dbReference type="SAM" id="MobiDB-lite"/>
    </source>
</evidence>
<sequence length="148" mass="16601">MIAPMNSQRSGIGVIVYAGHVFAVGGFDGSRRLRTAEAYNPETNVWTNVASMITTRRNFGIEVVEDRLFVTGGFNGYTTCYNVECYDATTDRWSEVCDMEIFRSALSCCVIFGLPNMADYMVSRDTLPLPSIEEEEEEEEEMESEDSS</sequence>
<dbReference type="InterPro" id="IPR015915">
    <property type="entry name" value="Kelch-typ_b-propeller"/>
</dbReference>
<name>A0AAV9RKH2_9TELE</name>
<comment type="caution">
    <text evidence="4">The sequence shown here is derived from an EMBL/GenBank/DDBJ whole genome shotgun (WGS) entry which is preliminary data.</text>
</comment>
<keyword evidence="1" id="KW-0880">Kelch repeat</keyword>
<dbReference type="SUPFAM" id="SSF117281">
    <property type="entry name" value="Kelch motif"/>
    <property type="match status" value="1"/>
</dbReference>
<keyword evidence="5" id="KW-1185">Reference proteome</keyword>
<dbReference type="PANTHER" id="PTHR46344">
    <property type="entry name" value="OS02G0202900 PROTEIN"/>
    <property type="match status" value="1"/>
</dbReference>
<gene>
    <name evidence="4" type="ORF">CRENBAI_012379</name>
</gene>
<dbReference type="InterPro" id="IPR006652">
    <property type="entry name" value="Kelch_1"/>
</dbReference>
<keyword evidence="2" id="KW-0677">Repeat</keyword>
<feature type="compositionally biased region" description="Acidic residues" evidence="3">
    <location>
        <begin position="132"/>
        <end position="148"/>
    </location>
</feature>
<protein>
    <recommendedName>
        <fullName evidence="6">Kelch-like protein 10</fullName>
    </recommendedName>
</protein>
<dbReference type="Gene3D" id="2.120.10.80">
    <property type="entry name" value="Kelch-type beta propeller"/>
    <property type="match status" value="1"/>
</dbReference>
<evidence type="ECO:0000256" key="2">
    <source>
        <dbReference type="ARBA" id="ARBA00022737"/>
    </source>
</evidence>
<reference evidence="4 5" key="1">
    <citation type="submission" date="2021-06" db="EMBL/GenBank/DDBJ databases">
        <authorList>
            <person name="Palmer J.M."/>
        </authorList>
    </citation>
    <scope>NUCLEOTIDE SEQUENCE [LARGE SCALE GENOMIC DNA]</scope>
    <source>
        <strain evidence="4 5">MEX-2019</strain>
        <tissue evidence="4">Muscle</tissue>
    </source>
</reference>
<evidence type="ECO:0000313" key="4">
    <source>
        <dbReference type="EMBL" id="KAK5609307.1"/>
    </source>
</evidence>
<dbReference type="Pfam" id="PF01344">
    <property type="entry name" value="Kelch_1"/>
    <property type="match status" value="2"/>
</dbReference>
<dbReference type="Proteomes" id="UP001311232">
    <property type="component" value="Unassembled WGS sequence"/>
</dbReference>
<feature type="region of interest" description="Disordered" evidence="3">
    <location>
        <begin position="129"/>
        <end position="148"/>
    </location>
</feature>
<dbReference type="SMART" id="SM00612">
    <property type="entry name" value="Kelch"/>
    <property type="match status" value="2"/>
</dbReference>
<evidence type="ECO:0008006" key="6">
    <source>
        <dbReference type="Google" id="ProtNLM"/>
    </source>
</evidence>
<evidence type="ECO:0000313" key="5">
    <source>
        <dbReference type="Proteomes" id="UP001311232"/>
    </source>
</evidence>